<dbReference type="PANTHER" id="PTHR46844">
    <property type="entry name" value="SLR5058 PROTEIN"/>
    <property type="match status" value="1"/>
</dbReference>
<dbReference type="InterPro" id="IPR054547">
    <property type="entry name" value="NNH1"/>
</dbReference>
<dbReference type="PRINTS" id="PR00364">
    <property type="entry name" value="DISEASERSIST"/>
</dbReference>
<comment type="caution">
    <text evidence="4">The sequence shown here is derived from an EMBL/GenBank/DDBJ whole genome shotgun (WGS) entry which is preliminary data.</text>
</comment>
<proteinExistence type="predicted"/>
<dbReference type="InterPro" id="IPR027417">
    <property type="entry name" value="P-loop_NTPase"/>
</dbReference>
<dbReference type="InterPro" id="IPR007111">
    <property type="entry name" value="NACHT_NTPase"/>
</dbReference>
<dbReference type="PANTHER" id="PTHR46844:SF1">
    <property type="entry name" value="SLR5058 PROTEIN"/>
    <property type="match status" value="1"/>
</dbReference>
<dbReference type="Pfam" id="PF05729">
    <property type="entry name" value="NACHT"/>
    <property type="match status" value="1"/>
</dbReference>
<keyword evidence="5" id="KW-1185">Reference proteome</keyword>
<sequence length="971" mass="107990">MAFNSASLTEADLFRQDLDAGYLARYILDRNPERVEKSGLSAGGERLYDMLLHESSAYAVEFARTLPSAGISALTELLRRSSQILDMLEEALVQLANYRGGSDFERNYRQLVVNRLDQVELFGATLSNVSQRYPLSVAYLSLSVSGNAGFGLSQRVAPADVNVTPKANTALSSVEDALLPSRRLLIRGQAGIGKTTLLQWIAVQSARRAFTEQLERAGWNDTIPFFVRLRRYVDSELPTPAGFLHEVGKHIADEMPPGWVHEQLRSGRAVVLIDGVDELPSARRRDVKRWLADLIDAFPRARYIVTSRPAAAAKDWLEDEKFPFAELEPMNQSDVSIFVTRWHEAVASQRLSPEEREELVGYRDHLIGAIKNRRHLRQLAGYPLLCALLCALHRDRKTQLPGNRMELYDVALQMLLERRDSERRVALNDKLTRTEKTILLQDIAYWLIRNNASDALRTTVIDRLSQRLAVMPQIQYSPEDTYHVLLERTGLLREQVEGRADFIHRTFQEYLAAKQAMAERDLGHLVSNAHLDQWREVVVMAAGHAAPADRSELLTGLLTRASGQESYPNREALNLVALACLETSAERSPELDKRIRDAAANLIPPKTSDAADSLARAGTFALDLLSVSNPASKDEILNSIRAAVSIGDPAALSFLGRLARTEDVEVCSLLYQSWPRFDAEEYALIVLKDLPPPEGGLIIGDPSFATALKYLKGLESLVMVDRTGHVPQLGMDFLRDMSSLRVIQISGFTVAELPPISTTSLEEIAITLDAKHLISAEPLAVGSMRHISTLRSLDLLYPSVDLSALSSCTSLRSLTLWGVSGRDMADLASLRNLSRLKLLGLRDVADFDFLAPWSANLTELEIASEWCDTEAVSRLKGLKKLRINVDVRPNLAPLGQLSKLEELHLEGPFTSGVDLADIRTLKSLKELHVRFAKYLDLKPLDVIPNLRVTVSATTVLHGGQALATQNRLNRI</sequence>
<feature type="domain" description="NACHT" evidence="3">
    <location>
        <begin position="182"/>
        <end position="518"/>
    </location>
</feature>
<evidence type="ECO:0000313" key="5">
    <source>
        <dbReference type="Proteomes" id="UP000239415"/>
    </source>
</evidence>
<name>A0A2T0KER0_9ACTN</name>
<organism evidence="4 5">
    <name type="scientific">Actinoplanes italicus</name>
    <dbReference type="NCBI Taxonomy" id="113567"/>
    <lineage>
        <taxon>Bacteria</taxon>
        <taxon>Bacillati</taxon>
        <taxon>Actinomycetota</taxon>
        <taxon>Actinomycetes</taxon>
        <taxon>Micromonosporales</taxon>
        <taxon>Micromonosporaceae</taxon>
        <taxon>Actinoplanes</taxon>
    </lineage>
</organism>
<dbReference type="PROSITE" id="PS50837">
    <property type="entry name" value="NACHT"/>
    <property type="match status" value="1"/>
</dbReference>
<dbReference type="InterPro" id="IPR032675">
    <property type="entry name" value="LRR_dom_sf"/>
</dbReference>
<evidence type="ECO:0000256" key="1">
    <source>
        <dbReference type="ARBA" id="ARBA00022741"/>
    </source>
</evidence>
<dbReference type="AlphaFoldDB" id="A0A2T0KER0"/>
<dbReference type="Gene3D" id="3.40.50.300">
    <property type="entry name" value="P-loop containing nucleotide triphosphate hydrolases"/>
    <property type="match status" value="1"/>
</dbReference>
<dbReference type="SUPFAM" id="SSF52540">
    <property type="entry name" value="P-loop containing nucleoside triphosphate hydrolases"/>
    <property type="match status" value="1"/>
</dbReference>
<keyword evidence="1" id="KW-0547">Nucleotide-binding</keyword>
<accession>A0A2T0KER0</accession>
<evidence type="ECO:0000313" key="4">
    <source>
        <dbReference type="EMBL" id="PRX21881.1"/>
    </source>
</evidence>
<dbReference type="SUPFAM" id="SSF52058">
    <property type="entry name" value="L domain-like"/>
    <property type="match status" value="1"/>
</dbReference>
<reference evidence="4 5" key="1">
    <citation type="submission" date="2018-03" db="EMBL/GenBank/DDBJ databases">
        <title>Genomic Encyclopedia of Archaeal and Bacterial Type Strains, Phase II (KMG-II): from individual species to whole genera.</title>
        <authorList>
            <person name="Goeker M."/>
        </authorList>
    </citation>
    <scope>NUCLEOTIDE SEQUENCE [LARGE SCALE GENOMIC DNA]</scope>
    <source>
        <strain evidence="4 5">DSM 43146</strain>
    </source>
</reference>
<dbReference type="Pfam" id="PF22733">
    <property type="entry name" value="NNH1"/>
    <property type="match status" value="1"/>
</dbReference>
<dbReference type="EMBL" id="PVMZ01000005">
    <property type="protein sequence ID" value="PRX21881.1"/>
    <property type="molecule type" value="Genomic_DNA"/>
</dbReference>
<dbReference type="Gene3D" id="3.80.10.10">
    <property type="entry name" value="Ribonuclease Inhibitor"/>
    <property type="match status" value="1"/>
</dbReference>
<dbReference type="GO" id="GO:0005524">
    <property type="term" value="F:ATP binding"/>
    <property type="evidence" value="ECO:0007669"/>
    <property type="project" value="UniProtKB-KW"/>
</dbReference>
<keyword evidence="2" id="KW-0067">ATP-binding</keyword>
<gene>
    <name evidence="4" type="ORF">CLV67_10558</name>
</gene>
<protein>
    <submittedName>
        <fullName evidence="4">NACHT domain-containing protein</fullName>
    </submittedName>
</protein>
<evidence type="ECO:0000259" key="3">
    <source>
        <dbReference type="PROSITE" id="PS50837"/>
    </source>
</evidence>
<dbReference type="Proteomes" id="UP000239415">
    <property type="component" value="Unassembled WGS sequence"/>
</dbReference>
<evidence type="ECO:0000256" key="2">
    <source>
        <dbReference type="ARBA" id="ARBA00022840"/>
    </source>
</evidence>